<sequence>MKSPAQLRTLLRELDDPTHLELPADHDLPAARHRFERLGAALEERFGPAVVTGLGQDASYHGVVSVPGTDRPLWVLMSNFGPFVTAGTGRDRGVPGCEQGLSETFVTWLDVLCTELGCVYVPVELLLEPYDGPSPLEDGSLPGETPDGEDLPLAWWDRYFQYV</sequence>
<dbReference type="EMBL" id="JARAWC010000034">
    <property type="protein sequence ID" value="MDX2964856.1"/>
    <property type="molecule type" value="Genomic_DNA"/>
</dbReference>
<keyword evidence="3" id="KW-1185">Reference proteome</keyword>
<organism evidence="1 4">
    <name type="scientific">Streptomyces acidiscabies</name>
    <dbReference type="NCBI Taxonomy" id="42234"/>
    <lineage>
        <taxon>Bacteria</taxon>
        <taxon>Bacillati</taxon>
        <taxon>Actinomycetota</taxon>
        <taxon>Actinomycetes</taxon>
        <taxon>Kitasatosporales</taxon>
        <taxon>Streptomycetaceae</taxon>
        <taxon>Streptomyces</taxon>
    </lineage>
</organism>
<protein>
    <submittedName>
        <fullName evidence="1">Uncharacterized protein</fullName>
    </submittedName>
</protein>
<evidence type="ECO:0000313" key="4">
    <source>
        <dbReference type="Proteomes" id="UP001282288"/>
    </source>
</evidence>
<evidence type="ECO:0000313" key="1">
    <source>
        <dbReference type="EMBL" id="MDX2964856.1"/>
    </source>
</evidence>
<evidence type="ECO:0000313" key="3">
    <source>
        <dbReference type="Proteomes" id="UP001272987"/>
    </source>
</evidence>
<evidence type="ECO:0000313" key="2">
    <source>
        <dbReference type="EMBL" id="MDX3023357.1"/>
    </source>
</evidence>
<dbReference type="Proteomes" id="UP001272987">
    <property type="component" value="Unassembled WGS sequence"/>
</dbReference>
<dbReference type="GeneID" id="69813069"/>
<comment type="caution">
    <text evidence="1">The sequence shown here is derived from an EMBL/GenBank/DDBJ whole genome shotgun (WGS) entry which is preliminary data.</text>
</comment>
<dbReference type="RefSeq" id="WP_010357176.1">
    <property type="nucleotide sequence ID" value="NZ_BCMK01000012.1"/>
</dbReference>
<dbReference type="EMBL" id="JARAWP010000026">
    <property type="protein sequence ID" value="MDX3023357.1"/>
    <property type="molecule type" value="Genomic_DNA"/>
</dbReference>
<gene>
    <name evidence="1" type="ORF">PV399_34800</name>
    <name evidence="2" type="ORF">PV666_36580</name>
</gene>
<dbReference type="Proteomes" id="UP001282288">
    <property type="component" value="Unassembled WGS sequence"/>
</dbReference>
<reference evidence="1 3" key="1">
    <citation type="journal article" date="2023" name="Microb. Genom.">
        <title>Mesoterricola silvestris gen. nov., sp. nov., Mesoterricola sediminis sp. nov., Geothrix oryzae sp. nov., Geothrix edaphica sp. nov., Geothrix rubra sp. nov., and Geothrix limicola sp. nov., six novel members of Acidobacteriota isolated from soils.</title>
        <authorList>
            <person name="Weisberg A.J."/>
            <person name="Pearce E."/>
            <person name="Kramer C.G."/>
            <person name="Chang J.H."/>
            <person name="Clarke C.R."/>
        </authorList>
    </citation>
    <scope>NUCLEOTIDE SEQUENCE</scope>
    <source>
        <strain evidence="2 3">NB05-1H</strain>
        <strain evidence="1">NRRL_B-16521</strain>
    </source>
</reference>
<accession>A0AAP6BHH2</accession>
<name>A0AAP6BHH2_9ACTN</name>
<proteinExistence type="predicted"/>
<dbReference type="AlphaFoldDB" id="A0AAP6BHH2"/>